<keyword evidence="2 3" id="KW-0040">ANK repeat</keyword>
<dbReference type="EMBL" id="MGFH01000037">
    <property type="protein sequence ID" value="OGM07729.1"/>
    <property type="molecule type" value="Genomic_DNA"/>
</dbReference>
<dbReference type="Gene3D" id="2.180.10.10">
    <property type="entry name" value="RHS repeat-associated core"/>
    <property type="match status" value="1"/>
</dbReference>
<name>A0A1F7WZ27_9BACT</name>
<evidence type="ECO:0000256" key="3">
    <source>
        <dbReference type="PROSITE-ProRule" id="PRU00023"/>
    </source>
</evidence>
<dbReference type="Proteomes" id="UP000178735">
    <property type="component" value="Unassembled WGS sequence"/>
</dbReference>
<dbReference type="PROSITE" id="PS51257">
    <property type="entry name" value="PROKAR_LIPOPROTEIN"/>
    <property type="match status" value="1"/>
</dbReference>
<keyword evidence="1" id="KW-0677">Repeat</keyword>
<dbReference type="Pfam" id="PF12796">
    <property type="entry name" value="Ank_2"/>
    <property type="match status" value="6"/>
</dbReference>
<evidence type="ECO:0000313" key="6">
    <source>
        <dbReference type="Proteomes" id="UP000178735"/>
    </source>
</evidence>
<feature type="repeat" description="ANK" evidence="3">
    <location>
        <begin position="688"/>
        <end position="721"/>
    </location>
</feature>
<dbReference type="InterPro" id="IPR036770">
    <property type="entry name" value="Ankyrin_rpt-contain_sf"/>
</dbReference>
<evidence type="ECO:0000256" key="1">
    <source>
        <dbReference type="ARBA" id="ARBA00022737"/>
    </source>
</evidence>
<dbReference type="SUPFAM" id="SSF48403">
    <property type="entry name" value="Ankyrin repeat"/>
    <property type="match status" value="3"/>
</dbReference>
<dbReference type="PROSITE" id="PS50088">
    <property type="entry name" value="ANK_REPEAT"/>
    <property type="match status" value="6"/>
</dbReference>
<accession>A0A1F7WZ27</accession>
<feature type="non-terminal residue" evidence="5">
    <location>
        <position position="1238"/>
    </location>
</feature>
<keyword evidence="4" id="KW-0732">Signal</keyword>
<feature type="repeat" description="ANK" evidence="3">
    <location>
        <begin position="972"/>
        <end position="1004"/>
    </location>
</feature>
<organism evidence="5 6">
    <name type="scientific">Candidatus Wallbacteria bacterium GWC2_49_35</name>
    <dbReference type="NCBI Taxonomy" id="1817813"/>
    <lineage>
        <taxon>Bacteria</taxon>
        <taxon>Candidatus Walliibacteriota</taxon>
    </lineage>
</organism>
<feature type="repeat" description="ANK" evidence="3">
    <location>
        <begin position="482"/>
        <end position="515"/>
    </location>
</feature>
<feature type="repeat" description="ANK" evidence="3">
    <location>
        <begin position="722"/>
        <end position="754"/>
    </location>
</feature>
<dbReference type="AlphaFoldDB" id="A0A1F7WZ27"/>
<feature type="repeat" description="ANK" evidence="3">
    <location>
        <begin position="832"/>
        <end position="864"/>
    </location>
</feature>
<proteinExistence type="predicted"/>
<evidence type="ECO:0000256" key="2">
    <source>
        <dbReference type="ARBA" id="ARBA00023043"/>
    </source>
</evidence>
<evidence type="ECO:0000313" key="5">
    <source>
        <dbReference type="EMBL" id="OGM07729.1"/>
    </source>
</evidence>
<feature type="signal peptide" evidence="4">
    <location>
        <begin position="1"/>
        <end position="26"/>
    </location>
</feature>
<evidence type="ECO:0000256" key="4">
    <source>
        <dbReference type="SAM" id="SignalP"/>
    </source>
</evidence>
<feature type="repeat" description="ANK" evidence="3">
    <location>
        <begin position="1148"/>
        <end position="1180"/>
    </location>
</feature>
<dbReference type="PANTHER" id="PTHR24198:SF165">
    <property type="entry name" value="ANKYRIN REPEAT-CONTAINING PROTEIN-RELATED"/>
    <property type="match status" value="1"/>
</dbReference>
<gene>
    <name evidence="5" type="ORF">A2008_02350</name>
</gene>
<feature type="chain" id="PRO_5009533647" evidence="4">
    <location>
        <begin position="27"/>
        <end position="1238"/>
    </location>
</feature>
<dbReference type="STRING" id="1817813.A2008_02350"/>
<reference evidence="5 6" key="1">
    <citation type="journal article" date="2016" name="Nat. Commun.">
        <title>Thousands of microbial genomes shed light on interconnected biogeochemical processes in an aquifer system.</title>
        <authorList>
            <person name="Anantharaman K."/>
            <person name="Brown C.T."/>
            <person name="Hug L.A."/>
            <person name="Sharon I."/>
            <person name="Castelle C.J."/>
            <person name="Probst A.J."/>
            <person name="Thomas B.C."/>
            <person name="Singh A."/>
            <person name="Wilkins M.J."/>
            <person name="Karaoz U."/>
            <person name="Brodie E.L."/>
            <person name="Williams K.H."/>
            <person name="Hubbard S.S."/>
            <person name="Banfield J.F."/>
        </authorList>
    </citation>
    <scope>NUCLEOTIDE SEQUENCE [LARGE SCALE GENOMIC DNA]</scope>
</reference>
<dbReference type="PROSITE" id="PS50297">
    <property type="entry name" value="ANK_REP_REGION"/>
    <property type="match status" value="6"/>
</dbReference>
<comment type="caution">
    <text evidence="5">The sequence shown here is derived from an EMBL/GenBank/DDBJ whole genome shotgun (WGS) entry which is preliminary data.</text>
</comment>
<dbReference type="Gene3D" id="1.25.40.20">
    <property type="entry name" value="Ankyrin repeat-containing domain"/>
    <property type="match status" value="5"/>
</dbReference>
<sequence>MKTKSRTELTALILAAVIFTACVAHAGNIFTPVIWGEPANEDVVKKIIAKNNIRSEKIIKYYFTNGRISDAGVLNSQREFDRFGNETMIIRYDCPLEDALAGRLKRQEEYIVFYFVNKYDADGRILRAEKFNRRGYPEYKMYCQYDTAGNFISEDNYWIHYGDRPFDIKDSRSYSWTGERFKYEKGKLIENASTGNSCNDSQSYYEYDANGKLSKCLRKKTGGQMELLAVTEYKYDGDSRLIEERTTNANGAATNLETYSYEIDFKTKAKYEYDPPGKFKRRTVEKYDSSENLIETADYDSAGRLVYRSEVQYDRTGSKLESREYNAGGNMTEKYVYTYYSSKLIDTKTIYHGDTEPVWMFKRNYTTAAGSVLNTLEHTGECALIKALNSSNFDSAELLIANSAEVEVVEEVFGKNALMIALDKKAPPRLISKMIERGANLKFSDRLFNNNMLTVAVSAKNPPAVIKMLIAAGAAIDVADINGNTPLIYACSDPYASESVKLLLDAGAGPDLKTASGQTARSIAAAMNNSAALDLINAKCRPQGGENPVMPEALMSGAIMRNDTAEILALLRKGVSPNLIMPDGVAGGQNSTALLYAVKNSRYETAKLLMEHGAALFAGRFGSDDPLTAAVSAGNEKMVRIFLEYGRNFLMADSRITDIFRRALHHGKSKMVKLFIDKGFDANLRFGDGKTPLLIAVEIDAPAALVKLLIASGAAIDAFDAAGDTALIIAARKRNIPNLLTLVEAGANVHIKNKSGMNALMETKLYSTADNSYRGALKESVAAALIKHGAKLDLSCRAINLKFLFQAVSACDVKFAEKIIASGVDIDGTNEAGLTPLWLAAGFNSVDMVRLLVAKGANVNFSADGLSNVLGRAIEGKGDGYIFNDAGRKKVLILLSAGAKIEAKNAKKIIGLAYNEKNYEIVKAMLAKGVPADIADETGMTPLLSYCYNNANIKTVRLLVKAGASIKARTRDGMSPLLKAAQRNSRELFDYFLSKGAGIGERDHKGNGVVLCAVNGYCDLRFLKYILDKGADPDIYDDEGDTALIKEIEYLRYRGAGPDTLAVDLLASRTSNIGHKNKKGFCALSLAYEYGLSELTIILKKHGARPDYNDRMFIDSMLAHAVRSGDTKEACLSIGKGANINRNIDGDRGNYPLHIAIKRGDAAMTKLLVESGARIAVSERYFKFDAVREAVEYKQLEILKYFISQGIRPGRDGLEQKALETAVSGRDPDTAVVELLLN</sequence>
<protein>
    <submittedName>
        <fullName evidence="5">Uncharacterized protein</fullName>
    </submittedName>
</protein>
<dbReference type="SMART" id="SM00248">
    <property type="entry name" value="ANK"/>
    <property type="match status" value="19"/>
</dbReference>
<dbReference type="PANTHER" id="PTHR24198">
    <property type="entry name" value="ANKYRIN REPEAT AND PROTEIN KINASE DOMAIN-CONTAINING PROTEIN"/>
    <property type="match status" value="1"/>
</dbReference>
<dbReference type="InterPro" id="IPR002110">
    <property type="entry name" value="Ankyrin_rpt"/>
</dbReference>